<evidence type="ECO:0000313" key="3">
    <source>
        <dbReference type="Proteomes" id="UP000087766"/>
    </source>
</evidence>
<evidence type="ECO:0000256" key="1">
    <source>
        <dbReference type="SAM" id="MobiDB-lite"/>
    </source>
</evidence>
<dbReference type="Proteomes" id="UP000087766">
    <property type="component" value="Chromosome 1"/>
</dbReference>
<dbReference type="RefSeq" id="XP_014496428.1">
    <property type="nucleotide sequence ID" value="XM_014640942.1"/>
</dbReference>
<organism evidence="3 4">
    <name type="scientific">Vigna radiata var. radiata</name>
    <name type="common">Mung bean</name>
    <name type="synonym">Phaseolus aureus</name>
    <dbReference type="NCBI Taxonomy" id="3916"/>
    <lineage>
        <taxon>Eukaryota</taxon>
        <taxon>Viridiplantae</taxon>
        <taxon>Streptophyta</taxon>
        <taxon>Embryophyta</taxon>
        <taxon>Tracheophyta</taxon>
        <taxon>Spermatophyta</taxon>
        <taxon>Magnoliopsida</taxon>
        <taxon>eudicotyledons</taxon>
        <taxon>Gunneridae</taxon>
        <taxon>Pentapetalae</taxon>
        <taxon>rosids</taxon>
        <taxon>fabids</taxon>
        <taxon>Fabales</taxon>
        <taxon>Fabaceae</taxon>
        <taxon>Papilionoideae</taxon>
        <taxon>50 kb inversion clade</taxon>
        <taxon>NPAAA clade</taxon>
        <taxon>indigoferoid/millettioid clade</taxon>
        <taxon>Phaseoleae</taxon>
        <taxon>Vigna</taxon>
    </lineage>
</organism>
<dbReference type="Gene3D" id="2.40.70.10">
    <property type="entry name" value="Acid Proteases"/>
    <property type="match status" value="1"/>
</dbReference>
<evidence type="ECO:0000313" key="4">
    <source>
        <dbReference type="RefSeq" id="XP_014496428.1"/>
    </source>
</evidence>
<reference evidence="4" key="2">
    <citation type="submission" date="2025-08" db="UniProtKB">
        <authorList>
            <consortium name="RefSeq"/>
        </authorList>
    </citation>
    <scope>IDENTIFICATION</scope>
    <source>
        <tissue evidence="4">Leaf</tissue>
    </source>
</reference>
<reference evidence="3" key="1">
    <citation type="journal article" date="2014" name="Nat. Commun.">
        <title>Genome sequence of mungbean and insights into evolution within Vigna species.</title>
        <authorList>
            <person name="Kang Y.J."/>
            <person name="Kim S.K."/>
            <person name="Kim M.Y."/>
            <person name="Lestari P."/>
            <person name="Kim K.H."/>
            <person name="Ha B.K."/>
            <person name="Jun T.H."/>
            <person name="Hwang W.J."/>
            <person name="Lee T."/>
            <person name="Lee J."/>
            <person name="Shim S."/>
            <person name="Yoon M.Y."/>
            <person name="Jang Y.E."/>
            <person name="Han K.S."/>
            <person name="Taeprayoon P."/>
            <person name="Yoon N."/>
            <person name="Somta P."/>
            <person name="Tanya P."/>
            <person name="Kim K.S."/>
            <person name="Gwag J.G."/>
            <person name="Moon J.K."/>
            <person name="Lee Y.H."/>
            <person name="Park B.S."/>
            <person name="Bombarely A."/>
            <person name="Doyle J.J."/>
            <person name="Jackson S.A."/>
            <person name="Schafleitner R."/>
            <person name="Srinives P."/>
            <person name="Varshney R.K."/>
            <person name="Lee S.H."/>
        </authorList>
    </citation>
    <scope>NUCLEOTIDE SEQUENCE [LARGE SCALE GENOMIC DNA]</scope>
    <source>
        <strain evidence="3">cv. VC1973A</strain>
    </source>
</reference>
<dbReference type="CDD" id="cd00303">
    <property type="entry name" value="retropepsin_like"/>
    <property type="match status" value="1"/>
</dbReference>
<dbReference type="KEGG" id="vra:106758043"/>
<proteinExistence type="predicted"/>
<protein>
    <submittedName>
        <fullName evidence="4">Uncharacterized protein LOC106758043</fullName>
    </submittedName>
</protein>
<dbReference type="Pfam" id="PF03732">
    <property type="entry name" value="Retrotrans_gag"/>
    <property type="match status" value="1"/>
</dbReference>
<evidence type="ECO:0000259" key="2">
    <source>
        <dbReference type="Pfam" id="PF03732"/>
    </source>
</evidence>
<dbReference type="PANTHER" id="PTHR33067:SF35">
    <property type="entry name" value="ASPARTIC PEPTIDASE DDI1-TYPE DOMAIN-CONTAINING PROTEIN"/>
    <property type="match status" value="1"/>
</dbReference>
<gene>
    <name evidence="4" type="primary">LOC106758043</name>
</gene>
<feature type="region of interest" description="Disordered" evidence="1">
    <location>
        <begin position="228"/>
        <end position="263"/>
    </location>
</feature>
<dbReference type="InterPro" id="IPR021109">
    <property type="entry name" value="Peptidase_aspartic_dom_sf"/>
</dbReference>
<dbReference type="PANTHER" id="PTHR33067">
    <property type="entry name" value="RNA-DIRECTED DNA POLYMERASE-RELATED"/>
    <property type="match status" value="1"/>
</dbReference>
<dbReference type="InterPro" id="IPR005162">
    <property type="entry name" value="Retrotrans_gag_dom"/>
</dbReference>
<dbReference type="AlphaFoldDB" id="A0A1S3TRM7"/>
<dbReference type="OrthoDB" id="1923650at2759"/>
<keyword evidence="3" id="KW-1185">Reference proteome</keyword>
<dbReference type="GeneID" id="106758043"/>
<accession>A0A1S3TRM7</accession>
<feature type="domain" description="Retrotransposon gag" evidence="2">
    <location>
        <begin position="88"/>
        <end position="129"/>
    </location>
</feature>
<name>A0A1S3TRM7_VIGRR</name>
<sequence length="502" mass="57470">MAEEEAPRRRTLADVTTVVGPHHFNSIARRRVNATNMEVKPALIQLVKSNQFNGLSHENPYEHLTTFNEICNTVKINGVPDKAIKLSLFPFSLGGNAKLWLNSFPENSFTRWEDVKSKFLNKYFPQSKINKGLSSQTKLMLDASAGGNIERKTIEEAYELIENMTANDNEMHNERGNLLQQKGILKFLTEDALLAQNKLITQQLENLTKTISQLPEELKNVSQGNFNQGNYNQGWKNHPSIGQSQNGQAGQAGGQFNRPQQPPPIWQQVSTYTEKVSSFKEKLDKFMKVYESKVKSDEATFRDMHMQIDHLAKRVEEKEKYQFGANTKVNPREDCKVVWQKREERKYERFREIFNQMEITILLTEALQQIPVYARRIKHYLGEKIDLDEKATEEQEGCNDSLKKEHPPKVKDSGSFTIPYAIGSVKIGKTLRNLGSSINLMPLSMMKKIDGLTLKPTKISLIMADGSPKKPYGVMEDVVIRIERLDFLVDFVVIEMKEDDKI</sequence>